<evidence type="ECO:0000313" key="8">
    <source>
        <dbReference type="EMBL" id="RCV34753.1"/>
    </source>
</evidence>
<dbReference type="GO" id="GO:0005634">
    <property type="term" value="C:nucleus"/>
    <property type="evidence" value="ECO:0007669"/>
    <property type="project" value="UniProtKB-SubCell"/>
</dbReference>
<gene>
    <name evidence="8" type="ORF">SETIT_7G184300v2</name>
</gene>
<feature type="compositionally biased region" description="Acidic residues" evidence="6">
    <location>
        <begin position="276"/>
        <end position="296"/>
    </location>
</feature>
<keyword evidence="5" id="KW-0539">Nucleus</keyword>
<evidence type="ECO:0000256" key="4">
    <source>
        <dbReference type="ARBA" id="ARBA00023163"/>
    </source>
</evidence>
<feature type="compositionally biased region" description="Pro residues" evidence="6">
    <location>
        <begin position="1"/>
        <end position="24"/>
    </location>
</feature>
<dbReference type="GO" id="GO:0006355">
    <property type="term" value="P:regulation of DNA-templated transcription"/>
    <property type="evidence" value="ECO:0007669"/>
    <property type="project" value="UniProtKB-ARBA"/>
</dbReference>
<protein>
    <recommendedName>
        <fullName evidence="7">Myb-like domain-containing protein</fullName>
    </recommendedName>
</protein>
<keyword evidence="3" id="KW-0238">DNA-binding</keyword>
<feature type="compositionally biased region" description="Low complexity" evidence="6">
    <location>
        <begin position="323"/>
        <end position="337"/>
    </location>
</feature>
<dbReference type="FunFam" id="1.10.10.60:FF:000092">
    <property type="entry name" value="Trihelix transcription factor GT-2"/>
    <property type="match status" value="1"/>
</dbReference>
<dbReference type="GO" id="GO:0003677">
    <property type="term" value="F:DNA binding"/>
    <property type="evidence" value="ECO:0007669"/>
    <property type="project" value="UniProtKB-KW"/>
</dbReference>
<feature type="compositionally biased region" description="Basic and acidic residues" evidence="6">
    <location>
        <begin position="261"/>
        <end position="275"/>
    </location>
</feature>
<name>A0A368RXD0_SETIT</name>
<feature type="region of interest" description="Disordered" evidence="6">
    <location>
        <begin position="1"/>
        <end position="96"/>
    </location>
</feature>
<dbReference type="PANTHER" id="PTHR21654:SF24">
    <property type="entry name" value="OS04G0541100 PROTEIN"/>
    <property type="match status" value="1"/>
</dbReference>
<dbReference type="InterPro" id="IPR044822">
    <property type="entry name" value="Myb_DNA-bind_4"/>
</dbReference>
<dbReference type="EMBL" id="CM003534">
    <property type="protein sequence ID" value="RCV34753.1"/>
    <property type="molecule type" value="Genomic_DNA"/>
</dbReference>
<reference evidence="8" key="2">
    <citation type="submission" date="2015-07" db="EMBL/GenBank/DDBJ databases">
        <authorList>
            <person name="Noorani M."/>
        </authorList>
    </citation>
    <scope>NUCLEOTIDE SEQUENCE</scope>
    <source>
        <strain evidence="8">Yugu1</strain>
    </source>
</reference>
<sequence>MPVQTPPPPKQPPRQPQHPPPPSPQATTPQSKPISAAPLQQQPQETAAHRDAGTPRSAPPTSGASLELAPPVTTEQHVDSGLGGGDGGAASSSRWPKTEVHALIQLRMDLDMRYQETGPKGPLWEEISSGMRRLGYNRSSKRCKEKWENINKYYKKVKESNKKRPEDSKTCPYFHQLEAIYNRKHLRSIGAASASSVAIAGAPPALPAEQANPTRQELEGKNINDDRGTTEDRAQAHRSRTAMARKRRRRRPRSTLTAPEDIVRELNEQPPREFTTDETDSDEMGDEYTDGEEGEDDGKMQYRIQFQRPNSGGTNSAPPAPAPTTAAAPATSAPTSTFLAVVR</sequence>
<feature type="compositionally biased region" description="Basic residues" evidence="6">
    <location>
        <begin position="236"/>
        <end position="253"/>
    </location>
</feature>
<dbReference type="SMART" id="SM00717">
    <property type="entry name" value="SANT"/>
    <property type="match status" value="1"/>
</dbReference>
<evidence type="ECO:0000256" key="1">
    <source>
        <dbReference type="ARBA" id="ARBA00004123"/>
    </source>
</evidence>
<feature type="domain" description="Myb-like" evidence="7">
    <location>
        <begin position="93"/>
        <end position="151"/>
    </location>
</feature>
<dbReference type="OrthoDB" id="691673at2759"/>
<dbReference type="Gene3D" id="1.10.10.60">
    <property type="entry name" value="Homeodomain-like"/>
    <property type="match status" value="1"/>
</dbReference>
<organism evidence="8">
    <name type="scientific">Setaria italica</name>
    <name type="common">Foxtail millet</name>
    <name type="synonym">Panicum italicum</name>
    <dbReference type="NCBI Taxonomy" id="4555"/>
    <lineage>
        <taxon>Eukaryota</taxon>
        <taxon>Viridiplantae</taxon>
        <taxon>Streptophyta</taxon>
        <taxon>Embryophyta</taxon>
        <taxon>Tracheophyta</taxon>
        <taxon>Spermatophyta</taxon>
        <taxon>Magnoliopsida</taxon>
        <taxon>Liliopsida</taxon>
        <taxon>Poales</taxon>
        <taxon>Poaceae</taxon>
        <taxon>PACMAD clade</taxon>
        <taxon>Panicoideae</taxon>
        <taxon>Panicodae</taxon>
        <taxon>Paniceae</taxon>
        <taxon>Cenchrinae</taxon>
        <taxon>Setaria</taxon>
    </lineage>
</organism>
<evidence type="ECO:0000256" key="5">
    <source>
        <dbReference type="ARBA" id="ARBA00023242"/>
    </source>
</evidence>
<dbReference type="AlphaFoldDB" id="A0A368RXD0"/>
<dbReference type="PANTHER" id="PTHR21654">
    <property type="entry name" value="FI21293P1"/>
    <property type="match status" value="1"/>
</dbReference>
<feature type="compositionally biased region" description="Basic and acidic residues" evidence="6">
    <location>
        <begin position="216"/>
        <end position="235"/>
    </location>
</feature>
<evidence type="ECO:0000259" key="7">
    <source>
        <dbReference type="PROSITE" id="PS50090"/>
    </source>
</evidence>
<evidence type="ECO:0000256" key="2">
    <source>
        <dbReference type="ARBA" id="ARBA00023015"/>
    </source>
</evidence>
<proteinExistence type="predicted"/>
<dbReference type="Pfam" id="PF13837">
    <property type="entry name" value="Myb_DNA-bind_4"/>
    <property type="match status" value="1"/>
</dbReference>
<keyword evidence="4" id="KW-0804">Transcription</keyword>
<dbReference type="CDD" id="cd12203">
    <property type="entry name" value="GT1"/>
    <property type="match status" value="1"/>
</dbReference>
<reference evidence="8" key="1">
    <citation type="journal article" date="2012" name="Nat. Biotechnol.">
        <title>Reference genome sequence of the model plant Setaria.</title>
        <authorList>
            <person name="Bennetzen J.L."/>
            <person name="Schmutz J."/>
            <person name="Wang H."/>
            <person name="Percifield R."/>
            <person name="Hawkins J."/>
            <person name="Pontaroli A.C."/>
            <person name="Estep M."/>
            <person name="Feng L."/>
            <person name="Vaughn J.N."/>
            <person name="Grimwood J."/>
            <person name="Jenkins J."/>
            <person name="Barry K."/>
            <person name="Lindquist E."/>
            <person name="Hellsten U."/>
            <person name="Deshpande S."/>
            <person name="Wang X."/>
            <person name="Wu X."/>
            <person name="Mitros T."/>
            <person name="Triplett J."/>
            <person name="Yang X."/>
            <person name="Ye C.Y."/>
            <person name="Mauro-Herrera M."/>
            <person name="Wang L."/>
            <person name="Li P."/>
            <person name="Sharma M."/>
            <person name="Sharma R."/>
            <person name="Ronald P.C."/>
            <person name="Panaud O."/>
            <person name="Kellogg E.A."/>
            <person name="Brutnell T.P."/>
            <person name="Doust A.N."/>
            <person name="Tuskan G.A."/>
            <person name="Rokhsar D."/>
            <person name="Devos K.M."/>
        </authorList>
    </citation>
    <scope>NUCLEOTIDE SEQUENCE [LARGE SCALE GENOMIC DNA]</scope>
    <source>
        <strain evidence="8">Yugu1</strain>
    </source>
</reference>
<accession>A0A368RXD0</accession>
<feature type="region of interest" description="Disordered" evidence="6">
    <location>
        <begin position="205"/>
        <end position="343"/>
    </location>
</feature>
<dbReference type="InterPro" id="IPR001005">
    <property type="entry name" value="SANT/Myb"/>
</dbReference>
<keyword evidence="2" id="KW-0805">Transcription regulation</keyword>
<evidence type="ECO:0000256" key="6">
    <source>
        <dbReference type="SAM" id="MobiDB-lite"/>
    </source>
</evidence>
<evidence type="ECO:0000256" key="3">
    <source>
        <dbReference type="ARBA" id="ARBA00023125"/>
    </source>
</evidence>
<dbReference type="PROSITE" id="PS50090">
    <property type="entry name" value="MYB_LIKE"/>
    <property type="match status" value="1"/>
</dbReference>
<comment type="subcellular location">
    <subcellularLocation>
        <location evidence="1">Nucleus</location>
    </subcellularLocation>
</comment>